<dbReference type="Gene3D" id="3.90.550.10">
    <property type="entry name" value="Spore Coat Polysaccharide Biosynthesis Protein SpsA, Chain A"/>
    <property type="match status" value="1"/>
</dbReference>
<dbReference type="PANTHER" id="PTHR11183">
    <property type="entry name" value="GLYCOGENIN SUBFAMILY MEMBER"/>
    <property type="match status" value="1"/>
</dbReference>
<dbReference type="SUPFAM" id="SSF53448">
    <property type="entry name" value="Nucleotide-diphospho-sugar transferases"/>
    <property type="match status" value="1"/>
</dbReference>
<dbReference type="InterPro" id="IPR029044">
    <property type="entry name" value="Nucleotide-diphossugar_trans"/>
</dbReference>
<dbReference type="InterPro" id="IPR050587">
    <property type="entry name" value="GNT1/Glycosyltrans_8"/>
</dbReference>
<dbReference type="EMBL" id="MCBS01023143">
    <property type="protein sequence ID" value="RKF75835.1"/>
    <property type="molecule type" value="Genomic_DNA"/>
</dbReference>
<comment type="caution">
    <text evidence="1">The sequence shown here is derived from an EMBL/GenBank/DDBJ whole genome shotgun (WGS) entry which is preliminary data.</text>
</comment>
<proteinExistence type="predicted"/>
<organism evidence="1 2">
    <name type="scientific">Golovinomyces cichoracearum</name>
    <dbReference type="NCBI Taxonomy" id="62708"/>
    <lineage>
        <taxon>Eukaryota</taxon>
        <taxon>Fungi</taxon>
        <taxon>Dikarya</taxon>
        <taxon>Ascomycota</taxon>
        <taxon>Pezizomycotina</taxon>
        <taxon>Leotiomycetes</taxon>
        <taxon>Erysiphales</taxon>
        <taxon>Erysiphaceae</taxon>
        <taxon>Golovinomyces</taxon>
    </lineage>
</organism>
<dbReference type="Proteomes" id="UP000285326">
    <property type="component" value="Unassembled WGS sequence"/>
</dbReference>
<gene>
    <name evidence="1" type="ORF">GcM1_231060</name>
</gene>
<dbReference type="InterPro" id="IPR002495">
    <property type="entry name" value="Glyco_trans_8"/>
</dbReference>
<reference evidence="1 2" key="1">
    <citation type="journal article" date="2018" name="BMC Genomics">
        <title>Comparative genome analyses reveal sequence features reflecting distinct modes of host-adaptation between dicot and monocot powdery mildew.</title>
        <authorList>
            <person name="Wu Y."/>
            <person name="Ma X."/>
            <person name="Pan Z."/>
            <person name="Kale S.D."/>
            <person name="Song Y."/>
            <person name="King H."/>
            <person name="Zhang Q."/>
            <person name="Presley C."/>
            <person name="Deng X."/>
            <person name="Wei C.I."/>
            <person name="Xiao S."/>
        </authorList>
    </citation>
    <scope>NUCLEOTIDE SEQUENCE [LARGE SCALE GENOMIC DNA]</scope>
    <source>
        <strain evidence="1">UMSG1</strain>
    </source>
</reference>
<dbReference type="AlphaFoldDB" id="A0A420IMY0"/>
<evidence type="ECO:0000313" key="1">
    <source>
        <dbReference type="EMBL" id="RKF75835.1"/>
    </source>
</evidence>
<dbReference type="GO" id="GO:0016757">
    <property type="term" value="F:glycosyltransferase activity"/>
    <property type="evidence" value="ECO:0007669"/>
    <property type="project" value="InterPro"/>
</dbReference>
<sequence>MCLDGLTLKREAMGELKNEIKLTKVWISLITNLCYVPGLLTLNYSLKKSKSKYPLIALYTDHFPLEGCMAISARGIAIQRVTFLAPKAGSQQSVEERFFFCWSKLVSFGLVEYERVVFLDCDMLVLQNMDELMDLELDGPELVGNGNRLFAAGHACICNPLKKENYPDDWTRENCAFTTQHENPIAAQMTGSPTNPRTLHILNSGLLVINPSREIYNIIVNFLKSDARLKVNFAEQSMLSELFRGRWVPLPYVYNALKTLSWDGVHSEIWRDEYVKNIHYILTPKPWEEMDTEGKSISSDSTHRRWAEMNLERLEKEKEEGISSDCF</sequence>
<evidence type="ECO:0000313" key="2">
    <source>
        <dbReference type="Proteomes" id="UP000285326"/>
    </source>
</evidence>
<protein>
    <submittedName>
        <fullName evidence="1">Galactinol synthase 1</fullName>
    </submittedName>
</protein>
<accession>A0A420IMY0</accession>
<dbReference type="Pfam" id="PF01501">
    <property type="entry name" value="Glyco_transf_8"/>
    <property type="match status" value="1"/>
</dbReference>
<name>A0A420IMY0_9PEZI</name>